<dbReference type="RefSeq" id="WP_155970613.1">
    <property type="nucleotide sequence ID" value="NZ_CP091512.1"/>
</dbReference>
<keyword evidence="3" id="KW-1185">Reference proteome</keyword>
<proteinExistence type="predicted"/>
<feature type="domain" description="Uracil-DNA glycosylase-like" evidence="1">
    <location>
        <begin position="23"/>
        <end position="135"/>
    </location>
</feature>
<name>A0ABY4E8C9_VITST</name>
<dbReference type="EMBL" id="CP091512">
    <property type="protein sequence ID" value="UOO92021.1"/>
    <property type="molecule type" value="Genomic_DNA"/>
</dbReference>
<dbReference type="InterPro" id="IPR036895">
    <property type="entry name" value="Uracil-DNA_glycosylase-like_sf"/>
</dbReference>
<dbReference type="CDD" id="cd10032">
    <property type="entry name" value="UDG-F6_HDG"/>
    <property type="match status" value="1"/>
</dbReference>
<dbReference type="EC" id="3.2.2.15" evidence="2"/>
<dbReference type="SUPFAM" id="SSF52141">
    <property type="entry name" value="Uracil-DNA glycosylase-like"/>
    <property type="match status" value="1"/>
</dbReference>
<evidence type="ECO:0000313" key="2">
    <source>
        <dbReference type="EMBL" id="UOO92021.1"/>
    </source>
</evidence>
<dbReference type="InterPro" id="IPR005122">
    <property type="entry name" value="Uracil-DNA_glycosylase-like"/>
</dbReference>
<organism evidence="2 3">
    <name type="scientific">Vitreoscilla stercoraria</name>
    <dbReference type="NCBI Taxonomy" id="61"/>
    <lineage>
        <taxon>Bacteria</taxon>
        <taxon>Pseudomonadati</taxon>
        <taxon>Pseudomonadota</taxon>
        <taxon>Betaproteobacteria</taxon>
        <taxon>Neisseriales</taxon>
        <taxon>Neisseriaceae</taxon>
        <taxon>Vitreoscilla</taxon>
    </lineage>
</organism>
<sequence length="175" mass="19928">MATNHRLMGDDTWKQSFKPIVGTEPKVMILGSLPGDASLQKQQYYAHPRNQFWRLLGDCCGVDLQSFEYADKIDYLQRMPLILWDVIDKAKRQGSLDSAIHQAHTHDLPALLLQYPSIEQVWFNGQQAAKLGQRQRLNVALVQVVLPIRCHICISLRIGNRLGSSCLYLIDDKTV</sequence>
<accession>A0ABY4E8C9</accession>
<dbReference type="Pfam" id="PF03167">
    <property type="entry name" value="UDG"/>
    <property type="match status" value="1"/>
</dbReference>
<protein>
    <submittedName>
        <fullName evidence="2">DNA-deoxyinosine glycosylase</fullName>
        <ecNumber evidence="2">3.2.2.15</ecNumber>
    </submittedName>
</protein>
<keyword evidence="2" id="KW-0378">Hydrolase</keyword>
<reference evidence="2" key="2">
    <citation type="journal article" date="2022" name="Res Sq">
        <title>Evolution of multicellular longitudinally dividing oral cavity symbionts (Neisseriaceae).</title>
        <authorList>
            <person name="Nyongesa S."/>
            <person name="Weber P."/>
            <person name="Bernet E."/>
            <person name="Pullido F."/>
            <person name="Nieckarz M."/>
            <person name="Delaby M."/>
            <person name="Nieves C."/>
            <person name="Viehboeck T."/>
            <person name="Krause N."/>
            <person name="Rivera-Millot A."/>
            <person name="Nakamura A."/>
            <person name="Vischer N."/>
            <person name="VanNieuwenhze M."/>
            <person name="Brun Y."/>
            <person name="Cava F."/>
            <person name="Bulgheresi S."/>
            <person name="Veyrier F."/>
        </authorList>
    </citation>
    <scope>NUCLEOTIDE SEQUENCE</scope>
    <source>
        <strain evidence="2">SAG 1488-6</strain>
    </source>
</reference>
<dbReference type="Gene3D" id="3.40.470.10">
    <property type="entry name" value="Uracil-DNA glycosylase-like domain"/>
    <property type="match status" value="1"/>
</dbReference>
<dbReference type="GO" id="GO:0033958">
    <property type="term" value="F:DNA-deoxyinosine glycosylase activity"/>
    <property type="evidence" value="ECO:0007669"/>
    <property type="project" value="UniProtKB-EC"/>
</dbReference>
<keyword evidence="2" id="KW-0326">Glycosidase</keyword>
<dbReference type="Proteomes" id="UP000832034">
    <property type="component" value="Chromosome"/>
</dbReference>
<evidence type="ECO:0000259" key="1">
    <source>
        <dbReference type="Pfam" id="PF03167"/>
    </source>
</evidence>
<reference evidence="2" key="1">
    <citation type="submission" date="2021-12" db="EMBL/GenBank/DDBJ databases">
        <authorList>
            <person name="Veyrier F.J."/>
        </authorList>
    </citation>
    <scope>NUCLEOTIDE SEQUENCE</scope>
    <source>
        <strain evidence="2">SAG 1488-6</strain>
    </source>
</reference>
<evidence type="ECO:0000313" key="3">
    <source>
        <dbReference type="Proteomes" id="UP000832034"/>
    </source>
</evidence>
<dbReference type="NCBIfam" id="TIGR04274">
    <property type="entry name" value="hypoxanDNAglyco"/>
    <property type="match status" value="1"/>
</dbReference>
<gene>
    <name evidence="2" type="ORF">LVJ81_10355</name>
</gene>
<dbReference type="InterPro" id="IPR026353">
    <property type="entry name" value="Hypoxan-DNA_Glyclase"/>
</dbReference>